<dbReference type="Proteomes" id="UP000022910">
    <property type="component" value="Unassembled WGS sequence"/>
</dbReference>
<reference evidence="2 3" key="1">
    <citation type="submission" date="2014-02" db="EMBL/GenBank/DDBJ databases">
        <title>Single nucleus genome sequencing reveals high similarity among nuclei of an endomycorrhizal fungus.</title>
        <authorList>
            <person name="Lin K."/>
            <person name="Geurts R."/>
            <person name="Zhang Z."/>
            <person name="Limpens E."/>
            <person name="Saunders D.G."/>
            <person name="Mu D."/>
            <person name="Pang E."/>
            <person name="Cao H."/>
            <person name="Cha H."/>
            <person name="Lin T."/>
            <person name="Zhou Q."/>
            <person name="Shang Y."/>
            <person name="Li Y."/>
            <person name="Ivanov S."/>
            <person name="Sharma T."/>
            <person name="Velzen R.V."/>
            <person name="Ruijter N.D."/>
            <person name="Aanen D.K."/>
            <person name="Win J."/>
            <person name="Kamoun S."/>
            <person name="Bisseling T."/>
            <person name="Huang S."/>
        </authorList>
    </citation>
    <scope>NUCLEOTIDE SEQUENCE [LARGE SCALE GENOMIC DNA]</scope>
    <source>
        <strain evidence="3">DAOM197198w</strain>
    </source>
</reference>
<gene>
    <name evidence="2" type="ORF">RirG_095410</name>
</gene>
<dbReference type="SMR" id="A0A015JQF6"/>
<evidence type="ECO:0000256" key="1">
    <source>
        <dbReference type="SAM" id="MobiDB-lite"/>
    </source>
</evidence>
<proteinExistence type="predicted"/>
<feature type="region of interest" description="Disordered" evidence="1">
    <location>
        <begin position="293"/>
        <end position="333"/>
    </location>
</feature>
<evidence type="ECO:0000313" key="2">
    <source>
        <dbReference type="EMBL" id="EXX69510.1"/>
    </source>
</evidence>
<dbReference type="EMBL" id="JEMT01016826">
    <property type="protein sequence ID" value="EXX69510.1"/>
    <property type="molecule type" value="Genomic_DNA"/>
</dbReference>
<name>A0A015JQF6_RHIIW</name>
<sequence>MNSNSEYWKNNDLGETLDERFLYILCSDYERYEDIVIIDKLNREVDSKFYKERLDSLLKTKESQLEKLIQIHSNEIVEHRKTFYESIDLNYANRKYSTINTLSSMILHPEVEKILLNGRLMNPSQHGITDQRQGKIGTMEDVTNAIKRKLAINDDEPIIGRDELYRQYYVELAQIKERQEKELRDFLVFYKREQEYFEECLIKVKKQEEVTLRTVSSNNNITNNIILETTKFRAEYNKRPNEYVDKNIPSDNLKKSKVTFVTLNSDQSSSSSIHETTLSERSFDSDNTISYSTSDNFTSVPPSYESNANQQESNTVSCKQQTSTHPSFNILPSNPTENNLLNILNPGAIQILNMLGSKFQQQNNVNMDEVLKCAEKLIKNDDQGDS</sequence>
<organism evidence="2 3">
    <name type="scientific">Rhizophagus irregularis (strain DAOM 197198w)</name>
    <name type="common">Glomus intraradices</name>
    <dbReference type="NCBI Taxonomy" id="1432141"/>
    <lineage>
        <taxon>Eukaryota</taxon>
        <taxon>Fungi</taxon>
        <taxon>Fungi incertae sedis</taxon>
        <taxon>Mucoromycota</taxon>
        <taxon>Glomeromycotina</taxon>
        <taxon>Glomeromycetes</taxon>
        <taxon>Glomerales</taxon>
        <taxon>Glomeraceae</taxon>
        <taxon>Rhizophagus</taxon>
    </lineage>
</organism>
<protein>
    <submittedName>
        <fullName evidence="2">Uncharacterized protein</fullName>
    </submittedName>
</protein>
<comment type="caution">
    <text evidence="2">The sequence shown here is derived from an EMBL/GenBank/DDBJ whole genome shotgun (WGS) entry which is preliminary data.</text>
</comment>
<accession>A0A015JQF6</accession>
<evidence type="ECO:0000313" key="3">
    <source>
        <dbReference type="Proteomes" id="UP000022910"/>
    </source>
</evidence>
<dbReference type="AlphaFoldDB" id="A0A015JQF6"/>
<dbReference type="OrthoDB" id="2336529at2759"/>
<dbReference type="HOGENOM" id="CLU_715989_0_0_1"/>
<keyword evidence="3" id="KW-1185">Reference proteome</keyword>